<dbReference type="Gene3D" id="3.30.465.10">
    <property type="match status" value="1"/>
</dbReference>
<dbReference type="InterPro" id="IPR016170">
    <property type="entry name" value="Cytok_DH_C_sf"/>
</dbReference>
<dbReference type="Gene3D" id="4.10.860.130">
    <property type="match status" value="1"/>
</dbReference>
<dbReference type="Pfam" id="PF01565">
    <property type="entry name" value="FAD_binding_4"/>
    <property type="match status" value="1"/>
</dbReference>
<dbReference type="NCBIfam" id="NF006331">
    <property type="entry name" value="PRK08561.1"/>
    <property type="match status" value="1"/>
</dbReference>
<dbReference type="Gene3D" id="1.10.45.10">
    <property type="entry name" value="Vanillyl-alcohol Oxidase, Chain A, domain 4"/>
    <property type="match status" value="1"/>
</dbReference>
<dbReference type="InterPro" id="IPR016171">
    <property type="entry name" value="Vanillyl_alc_oxidase_C-sub2"/>
</dbReference>
<dbReference type="FunFam" id="4.10.860.130:FF:000001">
    <property type="entry name" value="40S ribosomal protein S13"/>
    <property type="match status" value="1"/>
</dbReference>
<dbReference type="SMART" id="SM01386">
    <property type="entry name" value="Ribosomal_S13_N"/>
    <property type="match status" value="1"/>
</dbReference>
<name>A0A7H8QGC0_TALRU</name>
<dbReference type="SUPFAM" id="SSF55103">
    <property type="entry name" value="FAD-linked oxidases, C-terminal domain"/>
    <property type="match status" value="1"/>
</dbReference>
<dbReference type="Pfam" id="PF02913">
    <property type="entry name" value="FAD-oxidase_C"/>
    <property type="match status" value="1"/>
</dbReference>
<dbReference type="GO" id="GO:0005730">
    <property type="term" value="C:nucleolus"/>
    <property type="evidence" value="ECO:0007669"/>
    <property type="project" value="TreeGrafter"/>
</dbReference>
<dbReference type="PROSITE" id="PS51387">
    <property type="entry name" value="FAD_PCMH"/>
    <property type="match status" value="1"/>
</dbReference>
<evidence type="ECO:0000256" key="3">
    <source>
        <dbReference type="ARBA" id="ARBA00022827"/>
    </source>
</evidence>
<dbReference type="InterPro" id="IPR036318">
    <property type="entry name" value="FAD-bd_PCMH-like_sf"/>
</dbReference>
<keyword evidence="5" id="KW-0687">Ribonucleoprotein</keyword>
<dbReference type="FunFam" id="1.10.287.10:FF:000003">
    <property type="entry name" value="40S ribosomal protein S13"/>
    <property type="match status" value="1"/>
</dbReference>
<dbReference type="InterPro" id="IPR004113">
    <property type="entry name" value="FAD-bd_oxidored_4_C"/>
</dbReference>
<evidence type="ECO:0000256" key="6">
    <source>
        <dbReference type="SAM" id="MobiDB-lite"/>
    </source>
</evidence>
<dbReference type="PANTHER" id="PTHR11885">
    <property type="entry name" value="RIBOSOMAL PROTEIN S15P/S13E"/>
    <property type="match status" value="1"/>
</dbReference>
<feature type="compositionally biased region" description="Pro residues" evidence="6">
    <location>
        <begin position="1"/>
        <end position="11"/>
    </location>
</feature>
<dbReference type="SUPFAM" id="SSF47060">
    <property type="entry name" value="S15/NS1 RNA-binding domain"/>
    <property type="match status" value="1"/>
</dbReference>
<dbReference type="InterPro" id="IPR009068">
    <property type="entry name" value="uS15_NS1_RNA-bd_sf"/>
</dbReference>
<dbReference type="Gene3D" id="1.10.287.10">
    <property type="entry name" value="S15/NS1, RNA-binding"/>
    <property type="match status" value="1"/>
</dbReference>
<dbReference type="InterPro" id="IPR000589">
    <property type="entry name" value="Ribosomal_uS15"/>
</dbReference>
<dbReference type="SUPFAM" id="SSF56176">
    <property type="entry name" value="FAD-binding/transporter-associated domain-like"/>
    <property type="match status" value="1"/>
</dbReference>
<dbReference type="GeneID" id="55987616"/>
<keyword evidence="3" id="KW-0274">FAD</keyword>
<evidence type="ECO:0000259" key="7">
    <source>
        <dbReference type="PROSITE" id="PS51387"/>
    </source>
</evidence>
<dbReference type="GO" id="GO:0070181">
    <property type="term" value="F:small ribosomal subunit rRNA binding"/>
    <property type="evidence" value="ECO:0007669"/>
    <property type="project" value="TreeGrafter"/>
</dbReference>
<dbReference type="GO" id="GO:0003735">
    <property type="term" value="F:structural constituent of ribosome"/>
    <property type="evidence" value="ECO:0007669"/>
    <property type="project" value="InterPro"/>
</dbReference>
<evidence type="ECO:0000256" key="2">
    <source>
        <dbReference type="ARBA" id="ARBA00022630"/>
    </source>
</evidence>
<dbReference type="Pfam" id="PF00312">
    <property type="entry name" value="Ribosomal_S15"/>
    <property type="match status" value="1"/>
</dbReference>
<dbReference type="InterPro" id="IPR016169">
    <property type="entry name" value="FAD-bd_PCMH_sub2"/>
</dbReference>
<dbReference type="InterPro" id="IPR016166">
    <property type="entry name" value="FAD-bd_PCMH"/>
</dbReference>
<protein>
    <recommendedName>
        <fullName evidence="7">FAD-binding PCMH-type domain-containing protein</fullName>
    </recommendedName>
</protein>
<dbReference type="GO" id="GO:0071949">
    <property type="term" value="F:FAD binding"/>
    <property type="evidence" value="ECO:0007669"/>
    <property type="project" value="InterPro"/>
</dbReference>
<evidence type="ECO:0000256" key="5">
    <source>
        <dbReference type="ARBA" id="ARBA00023274"/>
    </source>
</evidence>
<dbReference type="InterPro" id="IPR012606">
    <property type="entry name" value="Ribosomal_uS15_N"/>
</dbReference>
<organism evidence="8 9">
    <name type="scientific">Talaromyces rugulosus</name>
    <name type="common">Penicillium rugulosum</name>
    <dbReference type="NCBI Taxonomy" id="121627"/>
    <lineage>
        <taxon>Eukaryota</taxon>
        <taxon>Fungi</taxon>
        <taxon>Dikarya</taxon>
        <taxon>Ascomycota</taxon>
        <taxon>Pezizomycotina</taxon>
        <taxon>Eurotiomycetes</taxon>
        <taxon>Eurotiomycetidae</taxon>
        <taxon>Eurotiales</taxon>
        <taxon>Trichocomaceae</taxon>
        <taxon>Talaromyces</taxon>
        <taxon>Talaromyces sect. Islandici</taxon>
    </lineage>
</organism>
<comment type="similarity">
    <text evidence="1">Belongs to the universal ribosomal protein uS15 family.</text>
</comment>
<dbReference type="GO" id="GO:0022627">
    <property type="term" value="C:cytosolic small ribosomal subunit"/>
    <property type="evidence" value="ECO:0007669"/>
    <property type="project" value="TreeGrafter"/>
</dbReference>
<feature type="domain" description="FAD-binding PCMH-type" evidence="7">
    <location>
        <begin position="108"/>
        <end position="300"/>
    </location>
</feature>
<sequence>MAPKNTVPPVPVLTDSHHSGVSSRLAEGANAAKERVWYNKTASGVTARHGELPVLPPGIERSRFNTAIDELRSILGPQHVAINDMPLDDGWYLEHPNTHDAFHLLDPNDTVSSAAAYPGSTEEVSSVVKWANKYEIPLWPISMGRNLGYGGAAPRVRGSIVLDLGKRMNQVLNIDGEQCSCLVEPGVSYYKLYEEVQKTGHPLWIDPPDLGGGSVLGNAVDRGVGYTPMGDHFANHCGFEVVLPTGEVIRTGMGALPGPNGSDNPTWQSFQYGYGPYIDGIFTQSNFGIVTKMGLWLMPKTEHLTYMVTFPRDDDFEEIIEIIRNLMVNKVLGNVPQLRHVIQELAVSGKNREEFYRGKGQIPRDVIREHAKKLACGDCSWVFYGTLYGSTQKQIQETLDIVKKAFGAIQGTRFLFPEDVPADHYLHSRVNVCSGVPEIRELEWLNWKKNGAHLFFSPICPTKKRDARKITDIAIRVHEEFGLDLFPTFCIAPREMHLIVNIVYDKSDPDEKRRSVAAIRKMINECAAAGYGEYRTHILLADQVANTYSWNNQALLRFHENLKDSLDPKGILAPGRNGIWPKQYRGQGWELLGDSRNTSGLNLNSISIVEFFRRWMALKKVEVIIPQSTSRPTFSGNTEQIVHNGSVSVYRIRSLSRVTSLLSRHPVLHLVAGANYHLSLHSKGKGIAASAIPYSRTPPAWLKTTPDQVTDQICKLARKGATPSQIGVVLRDSHGIAQVRNVTGNKILRILKSSGLAPEIPEDLYFLIKKAVSVRKHLERNRKDKDGKFRLILIESRIHRLSRYYKTVGVLPPTWRYESATASTLVA</sequence>
<evidence type="ECO:0000256" key="4">
    <source>
        <dbReference type="ARBA" id="ARBA00022980"/>
    </source>
</evidence>
<dbReference type="Gene3D" id="3.40.462.10">
    <property type="entry name" value="FAD-linked oxidases, C-terminal domain"/>
    <property type="match status" value="1"/>
</dbReference>
<dbReference type="InterPro" id="IPR006094">
    <property type="entry name" value="Oxid_FAD_bind_N"/>
</dbReference>
<gene>
    <name evidence="8" type="ORF">TRUGW13939_00099</name>
</gene>
<keyword evidence="4" id="KW-0689">Ribosomal protein</keyword>
<dbReference type="GO" id="GO:0006412">
    <property type="term" value="P:translation"/>
    <property type="evidence" value="ECO:0007669"/>
    <property type="project" value="InterPro"/>
</dbReference>
<dbReference type="EMBL" id="CP055898">
    <property type="protein sequence ID" value="QKX53028.1"/>
    <property type="molecule type" value="Genomic_DNA"/>
</dbReference>
<dbReference type="HAMAP" id="MF_01343_A">
    <property type="entry name" value="Ribosomal_uS15_A"/>
    <property type="match status" value="1"/>
</dbReference>
<proteinExistence type="inferred from homology"/>
<keyword evidence="9" id="KW-1185">Reference proteome</keyword>
<reference evidence="9" key="1">
    <citation type="submission" date="2020-06" db="EMBL/GenBank/DDBJ databases">
        <title>A chromosome-scale genome assembly of Talaromyces rugulosus W13939.</title>
        <authorList>
            <person name="Wang B."/>
            <person name="Guo L."/>
            <person name="Ye K."/>
            <person name="Wang L."/>
        </authorList>
    </citation>
    <scope>NUCLEOTIDE SEQUENCE [LARGE SCALE GENOMIC DNA]</scope>
    <source>
        <strain evidence="9">W13939</strain>
    </source>
</reference>
<evidence type="ECO:0000256" key="1">
    <source>
        <dbReference type="ARBA" id="ARBA00008434"/>
    </source>
</evidence>
<dbReference type="Proteomes" id="UP000509510">
    <property type="component" value="Chromosome I"/>
</dbReference>
<evidence type="ECO:0000313" key="8">
    <source>
        <dbReference type="EMBL" id="QKX53028.1"/>
    </source>
</evidence>
<dbReference type="InterPro" id="IPR016167">
    <property type="entry name" value="FAD-bd_PCMH_sub1"/>
</dbReference>
<dbReference type="OrthoDB" id="623277at2759"/>
<dbReference type="KEGG" id="trg:TRUGW13939_00099"/>
<dbReference type="CDD" id="cd00353">
    <property type="entry name" value="Ribosomal_S15p_S13e"/>
    <property type="match status" value="1"/>
</dbReference>
<feature type="region of interest" description="Disordered" evidence="6">
    <location>
        <begin position="1"/>
        <end position="22"/>
    </location>
</feature>
<keyword evidence="2" id="KW-0285">Flavoprotein</keyword>
<dbReference type="PANTHER" id="PTHR11885:SF6">
    <property type="entry name" value="SMALL RIBOSOMAL SUBUNIT PROTEIN US15"/>
    <property type="match status" value="1"/>
</dbReference>
<dbReference type="InterPro" id="IPR023029">
    <property type="entry name" value="Ribosomal_uS15_arc_euk"/>
</dbReference>
<dbReference type="RefSeq" id="XP_035339207.1">
    <property type="nucleotide sequence ID" value="XM_035483314.1"/>
</dbReference>
<evidence type="ECO:0000313" key="9">
    <source>
        <dbReference type="Proteomes" id="UP000509510"/>
    </source>
</evidence>
<accession>A0A7H8QGC0</accession>
<dbReference type="SMART" id="SM01387">
    <property type="entry name" value="Ribosomal_S15"/>
    <property type="match status" value="1"/>
</dbReference>
<dbReference type="Gene3D" id="3.30.43.10">
    <property type="entry name" value="Uridine Diphospho-n-acetylenolpyruvylglucosamine Reductase, domain 2"/>
    <property type="match status" value="1"/>
</dbReference>
<dbReference type="AlphaFoldDB" id="A0A7H8QGC0"/>
<dbReference type="PROSITE" id="PS00362">
    <property type="entry name" value="RIBOSOMAL_S15"/>
    <property type="match status" value="1"/>
</dbReference>
<dbReference type="Pfam" id="PF08069">
    <property type="entry name" value="Ribosomal_S13_N"/>
    <property type="match status" value="1"/>
</dbReference>
<dbReference type="GO" id="GO:0003824">
    <property type="term" value="F:catalytic activity"/>
    <property type="evidence" value="ECO:0007669"/>
    <property type="project" value="InterPro"/>
</dbReference>
<dbReference type="InterPro" id="IPR016164">
    <property type="entry name" value="FAD-linked_Oxase-like_C"/>
</dbReference>